<dbReference type="InterPro" id="IPR015946">
    <property type="entry name" value="KH_dom-like_a/b"/>
</dbReference>
<dbReference type="SUPFAM" id="SSF82784">
    <property type="entry name" value="OsmC-like"/>
    <property type="match status" value="1"/>
</dbReference>
<accession>A0A380CTA8</accession>
<dbReference type="InterPro" id="IPR003718">
    <property type="entry name" value="OsmC/Ohr_fam"/>
</dbReference>
<dbReference type="AlphaFoldDB" id="A0A380CTA8"/>
<dbReference type="PANTHER" id="PTHR42830:SF2">
    <property type="entry name" value="OSMC_OHR FAMILY PROTEIN"/>
    <property type="match status" value="1"/>
</dbReference>
<dbReference type="EMBL" id="UGYW01000002">
    <property type="protein sequence ID" value="SUJ27821.1"/>
    <property type="molecule type" value="Genomic_DNA"/>
</dbReference>
<protein>
    <submittedName>
        <fullName evidence="1">Peroxiredoxin, SACOL1771 subfamily</fullName>
    </submittedName>
</protein>
<dbReference type="Gene3D" id="3.30.300.20">
    <property type="match status" value="1"/>
</dbReference>
<dbReference type="RefSeq" id="WP_115171524.1">
    <property type="nucleotide sequence ID" value="NZ_UGYW01000002.1"/>
</dbReference>
<dbReference type="PANTHER" id="PTHR42830">
    <property type="entry name" value="OSMOTICALLY INDUCIBLE FAMILY PROTEIN"/>
    <property type="match status" value="1"/>
</dbReference>
<dbReference type="InterPro" id="IPR052707">
    <property type="entry name" value="OsmC_Ohr_Peroxiredoxin"/>
</dbReference>
<dbReference type="InterPro" id="IPR036102">
    <property type="entry name" value="OsmC/Ohrsf"/>
</dbReference>
<proteinExistence type="predicted"/>
<gene>
    <name evidence="1" type="ORF">NCTC11388_04222</name>
</gene>
<evidence type="ECO:0000313" key="1">
    <source>
        <dbReference type="EMBL" id="SUJ27821.1"/>
    </source>
</evidence>
<evidence type="ECO:0000313" key="2">
    <source>
        <dbReference type="Proteomes" id="UP000254893"/>
    </source>
</evidence>
<sequence>MSKQHHYNVTVEWTGNTGQGTKSYTSYSRNHSIRSESKSIIEASSDPAFRGDPQRYNPEELLLSSVSSCHMLWYLHFCTQHNITVLKYIDQPKGTMLENEDGSGYFTEIILHPQIEIAEEDQVELAKDLHHKANTYCFIANSLNFKVQHGCIIKVRK</sequence>
<organism evidence="1 2">
    <name type="scientific">Sphingobacterium spiritivorum</name>
    <name type="common">Flavobacterium spiritivorum</name>
    <dbReference type="NCBI Taxonomy" id="258"/>
    <lineage>
        <taxon>Bacteria</taxon>
        <taxon>Pseudomonadati</taxon>
        <taxon>Bacteroidota</taxon>
        <taxon>Sphingobacteriia</taxon>
        <taxon>Sphingobacteriales</taxon>
        <taxon>Sphingobacteriaceae</taxon>
        <taxon>Sphingobacterium</taxon>
    </lineage>
</organism>
<reference evidence="1 2" key="1">
    <citation type="submission" date="2018-06" db="EMBL/GenBank/DDBJ databases">
        <authorList>
            <consortium name="Pathogen Informatics"/>
            <person name="Doyle S."/>
        </authorList>
    </citation>
    <scope>NUCLEOTIDE SEQUENCE [LARGE SCALE GENOMIC DNA]</scope>
    <source>
        <strain evidence="1 2">NCTC11388</strain>
    </source>
</reference>
<dbReference type="Proteomes" id="UP000254893">
    <property type="component" value="Unassembled WGS sequence"/>
</dbReference>
<dbReference type="Pfam" id="PF02566">
    <property type="entry name" value="OsmC"/>
    <property type="match status" value="1"/>
</dbReference>
<name>A0A380CTA8_SPHSI</name>